<organism evidence="2 3">
    <name type="scientific">Mucilaginibacter antarcticus</name>
    <dbReference type="NCBI Taxonomy" id="1855725"/>
    <lineage>
        <taxon>Bacteria</taxon>
        <taxon>Pseudomonadati</taxon>
        <taxon>Bacteroidota</taxon>
        <taxon>Sphingobacteriia</taxon>
        <taxon>Sphingobacteriales</taxon>
        <taxon>Sphingobacteriaceae</taxon>
        <taxon>Mucilaginibacter</taxon>
    </lineage>
</organism>
<proteinExistence type="predicted"/>
<comment type="caution">
    <text evidence="2">The sequence shown here is derived from an EMBL/GenBank/DDBJ whole genome shotgun (WGS) entry which is preliminary data.</text>
</comment>
<sequence>MKNLKLFCIAAISALSLNLGYAQAAKIDKKATKAAEVKRIITSNNYVFKANYAIPMSMAAGPLNSANYDVTVNNGQLEVYLPYFGRAFAAPRNLGTDGGIKLNTKDYDYTSVVNKKGGWDISIKPKRTELNTNSDVQQMKLNVGKDGYATMYITSLHRQPITFNGYVEEVKK</sequence>
<dbReference type="Gene3D" id="2.40.128.410">
    <property type="match status" value="1"/>
</dbReference>
<accession>A0ABW5XQJ9</accession>
<dbReference type="Pfam" id="PF14059">
    <property type="entry name" value="DUF4251"/>
    <property type="match status" value="1"/>
</dbReference>
<protein>
    <submittedName>
        <fullName evidence="2">DUF4251 domain-containing protein</fullName>
    </submittedName>
</protein>
<evidence type="ECO:0000313" key="3">
    <source>
        <dbReference type="Proteomes" id="UP001597601"/>
    </source>
</evidence>
<dbReference type="InterPro" id="IPR025347">
    <property type="entry name" value="DUF4251"/>
</dbReference>
<dbReference type="RefSeq" id="WP_377126709.1">
    <property type="nucleotide sequence ID" value="NZ_JBHUHN010000001.1"/>
</dbReference>
<feature type="signal peptide" evidence="1">
    <location>
        <begin position="1"/>
        <end position="24"/>
    </location>
</feature>
<reference evidence="3" key="1">
    <citation type="journal article" date="2019" name="Int. J. Syst. Evol. Microbiol.">
        <title>The Global Catalogue of Microorganisms (GCM) 10K type strain sequencing project: providing services to taxonomists for standard genome sequencing and annotation.</title>
        <authorList>
            <consortium name="The Broad Institute Genomics Platform"/>
            <consortium name="The Broad Institute Genome Sequencing Center for Infectious Disease"/>
            <person name="Wu L."/>
            <person name="Ma J."/>
        </authorList>
    </citation>
    <scope>NUCLEOTIDE SEQUENCE [LARGE SCALE GENOMIC DNA]</scope>
    <source>
        <strain evidence="3">KCTC 52232</strain>
    </source>
</reference>
<gene>
    <name evidence="2" type="ORF">ACFSYC_10245</name>
</gene>
<feature type="chain" id="PRO_5045812360" evidence="1">
    <location>
        <begin position="25"/>
        <end position="172"/>
    </location>
</feature>
<evidence type="ECO:0000256" key="1">
    <source>
        <dbReference type="SAM" id="SignalP"/>
    </source>
</evidence>
<dbReference type="EMBL" id="JBHUON010000010">
    <property type="protein sequence ID" value="MFD2865066.1"/>
    <property type="molecule type" value="Genomic_DNA"/>
</dbReference>
<keyword evidence="3" id="KW-1185">Reference proteome</keyword>
<evidence type="ECO:0000313" key="2">
    <source>
        <dbReference type="EMBL" id="MFD2865066.1"/>
    </source>
</evidence>
<dbReference type="Proteomes" id="UP001597601">
    <property type="component" value="Unassembled WGS sequence"/>
</dbReference>
<name>A0ABW5XQJ9_9SPHI</name>
<keyword evidence="1" id="KW-0732">Signal</keyword>